<dbReference type="CDD" id="cd05930">
    <property type="entry name" value="A_NRPS"/>
    <property type="match status" value="5"/>
</dbReference>
<dbReference type="InterPro" id="IPR010071">
    <property type="entry name" value="AA_adenyl_dom"/>
</dbReference>
<dbReference type="PROSITE" id="PS00012">
    <property type="entry name" value="PHOSPHOPANTETHEINE"/>
    <property type="match status" value="3"/>
</dbReference>
<dbReference type="PANTHER" id="PTHR45527">
    <property type="entry name" value="NONRIBOSOMAL PEPTIDE SYNTHETASE"/>
    <property type="match status" value="1"/>
</dbReference>
<dbReference type="Proteomes" id="UP001370348">
    <property type="component" value="Chromosome"/>
</dbReference>
<reference evidence="5 6" key="1">
    <citation type="submission" date="2021-12" db="EMBL/GenBank/DDBJ databases">
        <title>Discovery of the Pendulisporaceae a myxobacterial family with distinct sporulation behavior and unique specialized metabolism.</title>
        <authorList>
            <person name="Garcia R."/>
            <person name="Popoff A."/>
            <person name="Bader C.D."/>
            <person name="Loehr J."/>
            <person name="Walesch S."/>
            <person name="Walt C."/>
            <person name="Boldt J."/>
            <person name="Bunk B."/>
            <person name="Haeckl F.J.F.P.J."/>
            <person name="Gunesch A.P."/>
            <person name="Birkelbach J."/>
            <person name="Nuebel U."/>
            <person name="Pietschmann T."/>
            <person name="Bach T."/>
            <person name="Mueller R."/>
        </authorList>
    </citation>
    <scope>NUCLEOTIDE SEQUENCE [LARGE SCALE GENOMIC DNA]</scope>
    <source>
        <strain evidence="5 6">MSr11954</strain>
    </source>
</reference>
<evidence type="ECO:0000313" key="6">
    <source>
        <dbReference type="Proteomes" id="UP001370348"/>
    </source>
</evidence>
<dbReference type="Gene3D" id="3.40.50.12780">
    <property type="entry name" value="N-terminal domain of ligase-like"/>
    <property type="match status" value="1"/>
</dbReference>
<evidence type="ECO:0000259" key="4">
    <source>
        <dbReference type="PROSITE" id="PS50075"/>
    </source>
</evidence>
<accession>A0ABZ2M844</accession>
<dbReference type="Pfam" id="PF00501">
    <property type="entry name" value="AMP-binding"/>
    <property type="match status" value="5"/>
</dbReference>
<dbReference type="Pfam" id="PF00668">
    <property type="entry name" value="Condensation"/>
    <property type="match status" value="4"/>
</dbReference>
<keyword evidence="3" id="KW-0597">Phosphoprotein</keyword>
<proteinExistence type="predicted"/>
<evidence type="ECO:0000256" key="2">
    <source>
        <dbReference type="ARBA" id="ARBA00022450"/>
    </source>
</evidence>
<dbReference type="EMBL" id="CP089984">
    <property type="protein sequence ID" value="WXB18677.1"/>
    <property type="molecule type" value="Genomic_DNA"/>
</dbReference>
<organism evidence="5 6">
    <name type="scientific">Pendulispora albinea</name>
    <dbReference type="NCBI Taxonomy" id="2741071"/>
    <lineage>
        <taxon>Bacteria</taxon>
        <taxon>Pseudomonadati</taxon>
        <taxon>Myxococcota</taxon>
        <taxon>Myxococcia</taxon>
        <taxon>Myxococcales</taxon>
        <taxon>Sorangiineae</taxon>
        <taxon>Pendulisporaceae</taxon>
        <taxon>Pendulispora</taxon>
    </lineage>
</organism>
<dbReference type="RefSeq" id="WP_394828309.1">
    <property type="nucleotide sequence ID" value="NZ_CP089984.1"/>
</dbReference>
<evidence type="ECO:0000256" key="1">
    <source>
        <dbReference type="ARBA" id="ARBA00001957"/>
    </source>
</evidence>
<sequence length="5161" mass="566079">MQDEAMGQQLHENAAAPFHDGATFFQRLLAGVEEPTAPFGVLEARADGRDLGRARRAVEPGLARRLRKEAQRLGVSAASILHLAWALVLARVSGRDDVVFGTATKRIRTQLPVRIALADASARATVKQMHQLLSDLRRHPHAPPAPPFSSRLELGALDGDARPPCPLIVSLEAVGRGFVLTVQAQAPIDPELASASMVTAISQLVRTLEHAPEKAIQTVDVLPRSERRRVLHAWNATHSDYPHDACIHELFEAQVARTPDVVALVHGDSRLTYSELNQRANRLAHRLRQLGVGPDDRVALCAERSVAMVVALLAILKAGGAYVPLDPSYPPERLASMLRDSTPKVLLTHAGVALDAAAREAAWPVLNMDAPEEACSHLSSENPRRDITGLTARHLAYVIYTSGSTGKPKGVMNEHRSVVNRLIWMQRAYGLQAHDTVLQKTPFSFDVSVWEFFWPLLAGAKLVMARPHGHKDPAYLAEVIQQEEITTLHFVPSMLNTFLEHADASRCQGLTRVVCSGEALAASSVERFRERLPSTRLYNLYGPTEAAVDVTAWDCTAHSSSSAIIPIGRPISNARIYILNSRREPCPAGVTGELYIGGVPVARGYLGKPELTAERFLIDPFVDEPEARMYRTGDVARWLSDGNIEFLGRNDDQVKIRGFRIELGEIEARILLYPGVGETVVLAREDAAGEKRLVAYFTATRHLSVRDLREHLSATLPDYMVPAAYVRLASLPLTPNGKLDRRALPAPDAGAYGIRPHEAPQGEVESILAELWSELLQRERIGRHDHFFELGGHSLMGVALTEKMRRRGLKGSVRALFAAPTLAQFAAVVGRRAASIEVPPNGIPESCQAITPEMLPLVALAPNEIARVVGRVAGGASNVQDIYPLAPLQEGILFHHLLATDGDPYVVSMTFRFDDRPSLERYLQALQAVMARHDILRTAIVWEGVSEPVQVVWRQAALPVEELELGPSDGVAAERMHRRVDPHRQRLDLEKAPLLRAYIARDTVREGWLLLLLTHHLVLDHNTLEVMHEEVTAYLSGQTSRLSAPVPFRNFIAQTRLGVNRAEHESFFRHLLEGIEEPTVPFGMSEVRGDGRGIAEADRKLAPDLARRLRQTARRLGVSAAAVFHLAWAQLVARTSGRDDVVFGTVLLGRLSGGDAAMRAVGLFINTLPIRITLDETGVEAGVQRVHKGLADLLHHEHASLALAQRCSRVPARTPLFSSLLNYRHSPEVPESARQTVHGIEMLHWEERTNYPLLMQVDDLGQGFALNAQAQAPIDPEHVCDLMVAAISALVDALERAPQTSLRNVDLLPAPERHRIVHEWNATSAAYPVEACIHELFEAEVARTPDAIALVHGPTSLTYAELNRRANRLAHHLRRLGVRPDDRVALCAARGLAMVVGVLAVLKAGAGYVPLDPSYPPERLAFMLRDSAPKVLLTQRDSGAFGLLADDPLPVVDIGIDAAELAPDLPEDNLDRATVGLTSRNLAYVIYTSGSTGQPKGVMVEHRSVTRLFVVPFGDADDVWTLFTSLSFDVSVWELWGALLRGARLIVVSHEQTRSPDDLYRLICDEEVTVLSQPPSAFRHFMAAQAASPRAHALRTVIVGGEALDRTTVERWHAQNPGKCPRLINGYGPTEATVWATWYDCQAAQAMPPPIGRPISNTRVYILGRDGEPVPRGVAGELYIGGAAIARGYLHRPELTAQRFLKDPFAGEPGARMYRTGDIGRWLPDGNIEYLGRNDDQVKIRGFRIELGEIEARLASYPGVREAAVRARQDVPGDTRLVAYYTAAEPVVVAELRAHMSRTLPDYMVPAAYVHMPSMPLTPNGKLDRGRLPSPDAKAYTARAYEAPRGEVEPILAQLWSELLHRDRVGRHDNFFELGGHSLMAVALVERMRRRGFTASVPALFAASTLSELAATVEQKALPLVVPPNLIPNDCRAIAPEMLPLVALTPAEIEHVVGCVAGGAANVQDIYPLAPLQEGILFHHLLATGVDPYVASLTFAFEERAKLESYLRAMQAVLDRHDILRTAVIWEGVPEPVQVVWRRAVLPVENVELDPRDGDAVEQLHRRTASSRQRLDLRKAPLLRAYIARDPVPSGRSRWLLLLVTHHLVMDHLTLQVMHQEVTAHLSGRTHQLSASIPFRDFVAQTRLGVSRAEHEAFFQGLLGDVDEPTAPFGLLDVHGDPAGITEAHHELEPELARRLRAVARGLGVSAATLFHVAWAQVLARATDRDDVVFGTVLLGRMLAGEDALRAVGLFINTLPVRIAIDDTGVAAKVRRMHERLADLLHHEHASLAVAQRCSGVAAPTPLFSSLLNYRHGRGDAPREAPKDETEIEALRTDGQGSIHYPLIVSVDELERGFRITVEVQAPIEPEQVCSSMVAALSELVDALERAPEKAIRTLDVLPARERHRVLHEWNASAEYPAEACIHELFEAEVARTPDAIALVHGSMSLTYSELNRRANRLAHHLRRLGVRPDDRVALCAARGLAMVVGVVAVLKAGAAYVPLDPSYPPERLAFMLRDSAPKVLLTQTGLGLEEWLTDSPVPVVDIDAVALAPGLSEDNLDPAEVGLTARHLAYVIYTSGSTGQPKGVMVEHQNVVRLFAATAETVQFRADDVWTLFTSSSFDVSVWELWGALLHGARAIVVPHELTHSPRDFHRLVCEEGVTLLDLPPSVLRHVLAAGASSPNAHRLRMVFVGGEALDRGTIESWHAQNAEKRAPLINCYGPTETTITASWYTCPETAPVNPPIGRPIPTARIYILGRDGRPVPVGAAGELYIGGAAVARGYLHRPELTAERFLKDPFVRDPEARMYRTGDIGRWLPDGNIEFLGRNDDQVKIRGFRVELGEVEARLRALPGLREAVVLVREDVPGDKRLVAYYTAAEPAPAEALRAHLASGLPDHMVPAAYVHLEALPLTANGLKVDRHRLPAPGALAYTSRRYEAPQGEVESILAELWSESLHREGVGRHDNFFELGGHSLTAVTLMEKMRRRGLTASVRSLFAASTLSEFAAAVGREAPPVVVPPNAIPSDCPLITPAMLPLVALTAAEIERLVAGVDGGARNVQDIYPLAPLQEGILFHHLMATQGDPYVRSFGLGFADRTSLESYLRAVQAVIDRHDILRTAVVWEGVSEPVQIVWRRAVLPVEEVELEPSEEEATERLFRRVGPRTRPLDLEKAPLLRAYVARDTARDRWSLLLVTHHLVLDNLTMEVLSAEVEAHLSGQAERLSEPLPFRHLVAHARLGVSRAEHEAFFRRLLGDVDEPTAPFGLLEVRGDGSAHFREARQVLEPDLAAQLRQAARRLGVSAASLFHLAWARVLARVSGRDDVVFGTVLLGRALESDGAAHAMGVFINTLPVRIAIDETAVDTSARRVHTQLADLLHHEHASLALAQRCSGVAAPTPLFSSLLNYLHGQGRSNVELRTVHSDGYSNYPLTLSVDDLGEGFALTAQVQNPIEPDRVCGAMIAALSALAFALERSPEKTVRSLDVLPASERRRVLYEWNTRETGDPHDRCIHELFEAEVARMPDAIAVVQGASTWTYAELNRLSNRLARHLRQLGVGPDVLVASYVSRGPAMVIGLLAVLKAGGAYIPLDPAYPPERLAFMLRDSAPKVLLTCAGLSVDALSPREDMPVLDLDLPEPPWSDLEADNLEGTRVGSTPRHLAYVIYTSGSTGQPKGVMVEHRSVCNLVHWHGRTFGVGPGCRTSMVAGLGFDAAAWELWSGLCSGATIRLAPDEHADDPDALLGWWQEQELDIAFLPTPLAEMAISEQKLPRGLKALLIGGDRLRSPLGRTLPFALVNNYGPTETTVVATSGRVDAGHAVHIGRPIANTRVYILDAHGEPAPVGAAGELYIGGAGVARGYLNRPELTAERFRDDPFAREPGARMYRTGDIGRWLPNGNIEFLGRNDHQVKIRGFRIELGEIEARLRSYPGMRDVVVLAREHESGDKRLIAYYTAQEPAEVEDLREYMSAGLPSYMVPAAYLHLEAFPLTANGKLDARALPAPDLRAYASRGYEAPRGEVETILAGLWSELLQREQVGRRDNFFELGGHSLMAVTLMERLRRRGLAANVRSLFATSTLAELAAEIGSSGATAVIPPNAIPNDGSSRITPEMLPLVALTAPEIEQVVGTVTGGAPNVQDIYPLTPLQEGVLFHHALATEGDPYSFSVTLHFEHRAKLEGYLRATRAVIARHDILRTAVVWEGISEPVQVVWRQAVLPVEEVELKSANGDIAEQLYRWVDPRRHKPDLQKAPLLRAYVSRDGDRGGWVLLLLMHQLVMDHSAVAVMDEEVEAHLLGHPERLHPPIPFRNFVAQGRLGVSRAEHEAFFRELLNGVDGPTAPFGLLDVRGNGRGLDEARTALAPELALRLREAARRLRVSAASIIHLAWARVLARTSGRRDVVFGTVLLGRMLGAEGMDRAVGVFLNTLPVRIRIDETGAEASVLHMQQLLADLLHHEHAPLALAQRCSEVAAPTPLFSALLNYRHTPETLDPSPAWHGIETVHVEERTNYPLMLSVDDRGRGFNLTAQVRAPIEPDLICELMISVLSELVDALEQAPAKAVETLNALPPKERHRVLREWNAADSVYPHDLCIHEGFEARAARTPDAIAVVHGTSRSTYSELNRRANRLARHLRSLGVRPDDRVAVCAARSVSMVVALLAVLKAGGAYVPLDPSSPAPRLRGMLRDSAPKALLTQASLSAFGLTDGACPVLDLEAPKPPWSELSADNLDRAEVGLTRDHLAYVMYTSGSTGEPKGVMYEHGGVVNRLAWMQHADALQSHDTVLQKTPFTFDVSVWELFWPLTAGAKVVLAHAEGHRDAAYLVDTIRKERVTTVHFVPSMLPMFLDQPGAGSCTSLTRVVCSGEALPASIVDRVYATWPNARLSNQYGPTESGEVTAWPCTADGGRSSIPIGRPISNARIYILDERGEPVPTGVAGELYIGGVAVARGYLHRPELTAERFSKDPFVAESEARMYRTGDIGRWLPDGNIEFLGRNDDQIKIRGFRIEPREIETRLLSYPGVRDAVVTMREDAPGDARLVAYYVADEHLSVMELRAHLSRTLPEHMVPAAYVHLETLPLGPHGKRDRRVLPAPDAQAYATRKYEVPQGEVESALAAIWSELLNRAPLGRCDNFFDLGAHSLLILRAVSALQRARLPVTLRDVFEHPTVAGLAELLSVR</sequence>
<evidence type="ECO:0000313" key="5">
    <source>
        <dbReference type="EMBL" id="WXB18677.1"/>
    </source>
</evidence>
<dbReference type="SMART" id="SM00823">
    <property type="entry name" value="PKS_PP"/>
    <property type="match status" value="5"/>
</dbReference>
<dbReference type="Gene3D" id="3.30.559.10">
    <property type="entry name" value="Chloramphenicol acetyltransferase-like domain"/>
    <property type="match status" value="4"/>
</dbReference>
<dbReference type="SUPFAM" id="SSF56801">
    <property type="entry name" value="Acetyl-CoA synthetase-like"/>
    <property type="match status" value="5"/>
</dbReference>
<dbReference type="SUPFAM" id="SSF52777">
    <property type="entry name" value="CoA-dependent acyltransferases"/>
    <property type="match status" value="9"/>
</dbReference>
<name>A0ABZ2M844_9BACT</name>
<dbReference type="InterPro" id="IPR023213">
    <property type="entry name" value="CAT-like_dom_sf"/>
</dbReference>
<dbReference type="InterPro" id="IPR045851">
    <property type="entry name" value="AMP-bd_C_sf"/>
</dbReference>
<dbReference type="InterPro" id="IPR020845">
    <property type="entry name" value="AMP-binding_CS"/>
</dbReference>
<dbReference type="Gene3D" id="1.10.1200.10">
    <property type="entry name" value="ACP-like"/>
    <property type="match status" value="5"/>
</dbReference>
<protein>
    <submittedName>
        <fullName evidence="5">Amino acid adenylation domain-containing protein</fullName>
    </submittedName>
</protein>
<feature type="domain" description="Carrier" evidence="4">
    <location>
        <begin position="2935"/>
        <end position="3009"/>
    </location>
</feature>
<dbReference type="InterPro" id="IPR001242">
    <property type="entry name" value="Condensation_dom"/>
</dbReference>
<comment type="cofactor">
    <cofactor evidence="1">
        <name>pantetheine 4'-phosphate</name>
        <dbReference type="ChEBI" id="CHEBI:47942"/>
    </cofactor>
</comment>
<evidence type="ECO:0000256" key="3">
    <source>
        <dbReference type="ARBA" id="ARBA00022553"/>
    </source>
</evidence>
<dbReference type="PANTHER" id="PTHR45527:SF1">
    <property type="entry name" value="FATTY ACID SYNTHASE"/>
    <property type="match status" value="1"/>
</dbReference>
<dbReference type="InterPro" id="IPR042099">
    <property type="entry name" value="ANL_N_sf"/>
</dbReference>
<dbReference type="NCBIfam" id="TIGR01733">
    <property type="entry name" value="AA-adenyl-dom"/>
    <property type="match status" value="5"/>
</dbReference>
<dbReference type="Pfam" id="PF00550">
    <property type="entry name" value="PP-binding"/>
    <property type="match status" value="5"/>
</dbReference>
<dbReference type="Gene3D" id="2.30.38.10">
    <property type="entry name" value="Luciferase, Domain 3"/>
    <property type="match status" value="4"/>
</dbReference>
<dbReference type="PROSITE" id="PS50075">
    <property type="entry name" value="CARRIER"/>
    <property type="match status" value="5"/>
</dbReference>
<keyword evidence="6" id="KW-1185">Reference proteome</keyword>
<dbReference type="SUPFAM" id="SSF47336">
    <property type="entry name" value="ACP-like"/>
    <property type="match status" value="5"/>
</dbReference>
<dbReference type="Gene3D" id="3.30.559.30">
    <property type="entry name" value="Nonribosomal peptide synthetase, condensation domain"/>
    <property type="match status" value="5"/>
</dbReference>
<dbReference type="CDD" id="cd19544">
    <property type="entry name" value="E-C_NRPS"/>
    <property type="match status" value="4"/>
</dbReference>
<feature type="domain" description="Carrier" evidence="4">
    <location>
        <begin position="759"/>
        <end position="833"/>
    </location>
</feature>
<feature type="domain" description="Carrier" evidence="4">
    <location>
        <begin position="1843"/>
        <end position="1917"/>
    </location>
</feature>
<dbReference type="InterPro" id="IPR000873">
    <property type="entry name" value="AMP-dep_synth/lig_dom"/>
</dbReference>
<dbReference type="Gene3D" id="3.30.300.30">
    <property type="match status" value="5"/>
</dbReference>
<dbReference type="Pfam" id="PF13193">
    <property type="entry name" value="AMP-binding_C"/>
    <property type="match status" value="5"/>
</dbReference>
<dbReference type="NCBIfam" id="NF003417">
    <property type="entry name" value="PRK04813.1"/>
    <property type="match status" value="5"/>
</dbReference>
<dbReference type="InterPro" id="IPR036736">
    <property type="entry name" value="ACP-like_sf"/>
</dbReference>
<dbReference type="InterPro" id="IPR025110">
    <property type="entry name" value="AMP-bd_C"/>
</dbReference>
<dbReference type="Gene3D" id="3.40.50.980">
    <property type="match status" value="8"/>
</dbReference>
<dbReference type="PROSITE" id="PS00455">
    <property type="entry name" value="AMP_BINDING"/>
    <property type="match status" value="5"/>
</dbReference>
<feature type="domain" description="Carrier" evidence="4">
    <location>
        <begin position="5088"/>
        <end position="5161"/>
    </location>
</feature>
<gene>
    <name evidence="5" type="ORF">LZC94_15745</name>
</gene>
<keyword evidence="2" id="KW-0596">Phosphopantetheine</keyword>
<feature type="domain" description="Carrier" evidence="4">
    <location>
        <begin position="4005"/>
        <end position="4079"/>
    </location>
</feature>
<dbReference type="InterPro" id="IPR009081">
    <property type="entry name" value="PP-bd_ACP"/>
</dbReference>
<dbReference type="InterPro" id="IPR020806">
    <property type="entry name" value="PKS_PP-bd"/>
</dbReference>
<dbReference type="InterPro" id="IPR006162">
    <property type="entry name" value="Ppantetheine_attach_site"/>
</dbReference>